<dbReference type="OrthoDB" id="9807580at2"/>
<dbReference type="PROSITE" id="PS01045">
    <property type="entry name" value="SQUALEN_PHYTOEN_SYN_2"/>
    <property type="match status" value="1"/>
</dbReference>
<keyword evidence="3" id="KW-0808">Transferase</keyword>
<comment type="caution">
    <text evidence="6">The sequence shown here is derived from an EMBL/GenBank/DDBJ whole genome shotgun (WGS) entry which is preliminary data.</text>
</comment>
<reference evidence="6 7" key="1">
    <citation type="submission" date="2019-03" db="EMBL/GenBank/DDBJ databases">
        <title>Primorskyibacter sp. SS33 isolated from sediments.</title>
        <authorList>
            <person name="Xunke S."/>
        </authorList>
    </citation>
    <scope>NUCLEOTIDE SEQUENCE [LARGE SCALE GENOMIC DNA]</scope>
    <source>
        <strain evidence="6 7">SS33</strain>
    </source>
</reference>
<dbReference type="Pfam" id="PF00494">
    <property type="entry name" value="SQS_PSY"/>
    <property type="match status" value="1"/>
</dbReference>
<accession>A0A4R5ZYA9</accession>
<dbReference type="GO" id="GO:0051996">
    <property type="term" value="F:squalene synthase [NAD(P)H] activity"/>
    <property type="evidence" value="ECO:0007669"/>
    <property type="project" value="InterPro"/>
</dbReference>
<sequence>MTAVTQDPAARDMAECHAAIATGSYSFHAASRLLPRKVRDPAIALYAFCRSADDAVDLGQDRHAALAALRERLSLIYEGRPRNLPSDRAFARVVEAFDLPATLPEALLEGLAWDAEGRRYDDIGGLYAYSARVAAAVGAMMCVLMRRRGHETVARACDLGVAMQLTNIARDIGEDAMAGRLYVPRDWLAADGLSEDAFLARPEAHPALRRYAARLLSDADRLYMRSEAGIPDLPLSARPGIFAARHVYAGIGGALRRQGCDPTVGRARTNRAQKAGWLGLSLLRTGTALAMPRSAVRYARPLPEVAFLVQAAATAAPEPDRWEDGRAGRILGIFATLRETRDMRSQG</sequence>
<evidence type="ECO:0000313" key="6">
    <source>
        <dbReference type="EMBL" id="TDL75244.1"/>
    </source>
</evidence>
<evidence type="ECO:0000313" key="7">
    <source>
        <dbReference type="Proteomes" id="UP000295701"/>
    </source>
</evidence>
<dbReference type="InterPro" id="IPR044843">
    <property type="entry name" value="Trans_IPPS_bact-type"/>
</dbReference>
<dbReference type="RefSeq" id="WP_133397939.1">
    <property type="nucleotide sequence ID" value="NZ_SNAA01000021.1"/>
</dbReference>
<evidence type="ECO:0000256" key="5">
    <source>
        <dbReference type="ARBA" id="ARBA00053028"/>
    </source>
</evidence>
<evidence type="ECO:0000256" key="1">
    <source>
        <dbReference type="ARBA" id="ARBA00004684"/>
    </source>
</evidence>
<comment type="cofactor">
    <cofactor evidence="5">
        <name>ATP</name>
        <dbReference type="ChEBI" id="CHEBI:30616"/>
    </cofactor>
</comment>
<dbReference type="CDD" id="cd00683">
    <property type="entry name" value="Trans_IPPS_HH"/>
    <property type="match status" value="1"/>
</dbReference>
<protein>
    <submittedName>
        <fullName evidence="6">Phytoene/squalene synthase family protein</fullName>
    </submittedName>
</protein>
<evidence type="ECO:0000256" key="2">
    <source>
        <dbReference type="ARBA" id="ARBA00006251"/>
    </source>
</evidence>
<dbReference type="PANTHER" id="PTHR31480">
    <property type="entry name" value="BIFUNCTIONAL LYCOPENE CYCLASE/PHYTOENE SYNTHASE"/>
    <property type="match status" value="1"/>
</dbReference>
<dbReference type="InterPro" id="IPR002060">
    <property type="entry name" value="Squ/phyt_synthse"/>
</dbReference>
<gene>
    <name evidence="6" type="ORF">E2L08_15130</name>
</gene>
<dbReference type="Proteomes" id="UP000295701">
    <property type="component" value="Unassembled WGS sequence"/>
</dbReference>
<dbReference type="InterPro" id="IPR008949">
    <property type="entry name" value="Isoprenoid_synthase_dom_sf"/>
</dbReference>
<organism evidence="6 7">
    <name type="scientific">Palleronia sediminis</name>
    <dbReference type="NCBI Taxonomy" id="2547833"/>
    <lineage>
        <taxon>Bacteria</taxon>
        <taxon>Pseudomonadati</taxon>
        <taxon>Pseudomonadota</taxon>
        <taxon>Alphaproteobacteria</taxon>
        <taxon>Rhodobacterales</taxon>
        <taxon>Roseobacteraceae</taxon>
        <taxon>Palleronia</taxon>
    </lineage>
</organism>
<dbReference type="InterPro" id="IPR033904">
    <property type="entry name" value="Trans_IPPS_HH"/>
</dbReference>
<name>A0A4R5ZYA9_9RHOB</name>
<evidence type="ECO:0000256" key="4">
    <source>
        <dbReference type="ARBA" id="ARBA00022746"/>
    </source>
</evidence>
<evidence type="ECO:0000256" key="3">
    <source>
        <dbReference type="ARBA" id="ARBA00022679"/>
    </source>
</evidence>
<proteinExistence type="inferred from homology"/>
<dbReference type="Gene3D" id="1.10.600.10">
    <property type="entry name" value="Farnesyl Diphosphate Synthase"/>
    <property type="match status" value="1"/>
</dbReference>
<dbReference type="SFLD" id="SFLDG01212">
    <property type="entry name" value="Phytoene_synthase_like"/>
    <property type="match status" value="1"/>
</dbReference>
<dbReference type="SFLD" id="SFLDS00005">
    <property type="entry name" value="Isoprenoid_Synthase_Type_I"/>
    <property type="match status" value="1"/>
</dbReference>
<keyword evidence="7" id="KW-1185">Reference proteome</keyword>
<comment type="similarity">
    <text evidence="2">Belongs to the phytoene/squalene synthase family.</text>
</comment>
<dbReference type="InterPro" id="IPR019845">
    <property type="entry name" value="Squalene/phytoene_synthase_CS"/>
</dbReference>
<dbReference type="EMBL" id="SNAA01000021">
    <property type="protein sequence ID" value="TDL75244.1"/>
    <property type="molecule type" value="Genomic_DNA"/>
</dbReference>
<comment type="pathway">
    <text evidence="1">Carotenoid biosynthesis; phytoene biosynthesis.</text>
</comment>
<dbReference type="GO" id="GO:0016117">
    <property type="term" value="P:carotenoid biosynthetic process"/>
    <property type="evidence" value="ECO:0007669"/>
    <property type="project" value="UniProtKB-KW"/>
</dbReference>
<keyword evidence="4" id="KW-0125">Carotenoid biosynthesis</keyword>
<dbReference type="SUPFAM" id="SSF48576">
    <property type="entry name" value="Terpenoid synthases"/>
    <property type="match status" value="1"/>
</dbReference>
<dbReference type="GO" id="GO:0004311">
    <property type="term" value="F:geranylgeranyl diphosphate synthase activity"/>
    <property type="evidence" value="ECO:0007669"/>
    <property type="project" value="InterPro"/>
</dbReference>
<dbReference type="PROSITE" id="PS01044">
    <property type="entry name" value="SQUALEN_PHYTOEN_SYN_1"/>
    <property type="match status" value="1"/>
</dbReference>
<dbReference type="AlphaFoldDB" id="A0A4R5ZYA9"/>
<dbReference type="SFLD" id="SFLDG01018">
    <property type="entry name" value="Squalene/Phytoene_Synthase_Lik"/>
    <property type="match status" value="1"/>
</dbReference>
<dbReference type="FunFam" id="1.10.600.10:FF:000020">
    <property type="entry name" value="Phytoene synthase"/>
    <property type="match status" value="1"/>
</dbReference>